<keyword evidence="6" id="KW-1208">Phospholipid metabolism</keyword>
<dbReference type="InterPro" id="IPR036188">
    <property type="entry name" value="FAD/NAD-bd_sf"/>
</dbReference>
<dbReference type="InterPro" id="IPR011777">
    <property type="entry name" value="Geranylgeranyl_Rdtase_fam"/>
</dbReference>
<evidence type="ECO:0000256" key="6">
    <source>
        <dbReference type="ARBA" id="ARBA00023264"/>
    </source>
</evidence>
<evidence type="ECO:0000313" key="8">
    <source>
        <dbReference type="EMBL" id="HGU53670.1"/>
    </source>
</evidence>
<keyword evidence="2" id="KW-0285">Flavoprotein</keyword>
<keyword evidence="4" id="KW-0443">Lipid metabolism</keyword>
<evidence type="ECO:0000259" key="7">
    <source>
        <dbReference type="Pfam" id="PF22578"/>
    </source>
</evidence>
<dbReference type="SUPFAM" id="SSF51905">
    <property type="entry name" value="FAD/NAD(P)-binding domain"/>
    <property type="match status" value="1"/>
</dbReference>
<dbReference type="InterPro" id="IPR054715">
    <property type="entry name" value="GGR_cat"/>
</dbReference>
<dbReference type="GO" id="GO:0008654">
    <property type="term" value="P:phospholipid biosynthetic process"/>
    <property type="evidence" value="ECO:0007669"/>
    <property type="project" value="UniProtKB-KW"/>
</dbReference>
<keyword evidence="5" id="KW-0594">Phospholipid biosynthesis</keyword>
<dbReference type="PANTHER" id="PTHR42685">
    <property type="entry name" value="GERANYLGERANYL DIPHOSPHATE REDUCTASE"/>
    <property type="match status" value="1"/>
</dbReference>
<protein>
    <submittedName>
        <fullName evidence="8">NAD(P)/FAD-dependent oxidoreductase</fullName>
    </submittedName>
</protein>
<dbReference type="PRINTS" id="PR00420">
    <property type="entry name" value="RNGMNOXGNASE"/>
</dbReference>
<evidence type="ECO:0000256" key="4">
    <source>
        <dbReference type="ARBA" id="ARBA00023098"/>
    </source>
</evidence>
<dbReference type="InterPro" id="IPR050407">
    <property type="entry name" value="Geranylgeranyl_reductase"/>
</dbReference>
<keyword evidence="3" id="KW-0560">Oxidoreductase</keyword>
<dbReference type="GO" id="GO:0016628">
    <property type="term" value="F:oxidoreductase activity, acting on the CH-CH group of donors, NAD or NADP as acceptor"/>
    <property type="evidence" value="ECO:0007669"/>
    <property type="project" value="InterPro"/>
</dbReference>
<feature type="non-terminal residue" evidence="8">
    <location>
        <position position="403"/>
    </location>
</feature>
<dbReference type="PANTHER" id="PTHR42685:SF18">
    <property type="entry name" value="DIGERANYLGERANYLGLYCEROPHOSPHOLIPID REDUCTASE"/>
    <property type="match status" value="1"/>
</dbReference>
<name>A0A7V4NGC2_FERPE</name>
<dbReference type="Pfam" id="PF22578">
    <property type="entry name" value="GGR_cat"/>
    <property type="match status" value="1"/>
</dbReference>
<feature type="domain" description="Digeranylgeranylglycerophospholipid reductase catalytic" evidence="7">
    <location>
        <begin position="177"/>
        <end position="246"/>
    </location>
</feature>
<sequence>MEDFSDVIIVGGGPSGSFCALNIAKRNVDVTIFEEHSEIGIPCHCAGHLSINGLKALGLHPLPKEVVENTFCCAKIYSPKGLEFSVEFSPSITCVVDRALFDKYIARLAEKAGANILLKSKVQRLITEKGSIKGVEAEVNGKILKIFGKIVVDAEGTSYRILRDAGLSSPDRGCFVSCVNAEVENVKDVEPDTVEVYIGNAYAPGFYAWLIPLKGGIAKVGLGAKRGNPRKLLQKLIHKHPAASKKLRNAKVMRENFHPIPLSGPVKAYSNGFLAVGDAAAQVKPTTGGGVIFGLNCAKIAANVAVEAIKRGDYSSKFLNTYQWCFMKLLGFDVKVMKIARKLLDTLPDEKIDKIIDFCKKTHVDLDLSDLKEIDFQGRILLDIWRKPRMLSTLVYFLLSCFV</sequence>
<reference evidence="8" key="1">
    <citation type="journal article" date="2020" name="mSystems">
        <title>Genome- and Community-Level Interaction Insights into Carbon Utilization and Element Cycling Functions of Hydrothermarchaeota in Hydrothermal Sediment.</title>
        <authorList>
            <person name="Zhou Z."/>
            <person name="Liu Y."/>
            <person name="Xu W."/>
            <person name="Pan J."/>
            <person name="Luo Z.H."/>
            <person name="Li M."/>
        </authorList>
    </citation>
    <scope>NUCLEOTIDE SEQUENCE [LARGE SCALE GENOMIC DNA]</scope>
    <source>
        <strain evidence="8">SpSt-61</strain>
    </source>
</reference>
<dbReference type="EMBL" id="DSZZ01000428">
    <property type="protein sequence ID" value="HGU53670.1"/>
    <property type="molecule type" value="Genomic_DNA"/>
</dbReference>
<evidence type="ECO:0000256" key="1">
    <source>
        <dbReference type="ARBA" id="ARBA00022516"/>
    </source>
</evidence>
<organism evidence="8">
    <name type="scientific">Fervidobacterium pennivorans</name>
    <dbReference type="NCBI Taxonomy" id="93466"/>
    <lineage>
        <taxon>Bacteria</taxon>
        <taxon>Thermotogati</taxon>
        <taxon>Thermotogota</taxon>
        <taxon>Thermotogae</taxon>
        <taxon>Thermotogales</taxon>
        <taxon>Fervidobacteriaceae</taxon>
        <taxon>Fervidobacterium</taxon>
    </lineage>
</organism>
<comment type="caution">
    <text evidence="8">The sequence shown here is derived from an EMBL/GenBank/DDBJ whole genome shotgun (WGS) entry which is preliminary data.</text>
</comment>
<evidence type="ECO:0000256" key="3">
    <source>
        <dbReference type="ARBA" id="ARBA00023002"/>
    </source>
</evidence>
<evidence type="ECO:0000256" key="2">
    <source>
        <dbReference type="ARBA" id="ARBA00022630"/>
    </source>
</evidence>
<proteinExistence type="predicted"/>
<dbReference type="NCBIfam" id="TIGR02032">
    <property type="entry name" value="GG-red-SF"/>
    <property type="match status" value="1"/>
</dbReference>
<accession>A0A7V4NGC2</accession>
<dbReference type="Gene3D" id="3.50.50.60">
    <property type="entry name" value="FAD/NAD(P)-binding domain"/>
    <property type="match status" value="1"/>
</dbReference>
<gene>
    <name evidence="8" type="ORF">ENT78_09160</name>
</gene>
<keyword evidence="1" id="KW-0444">Lipid biosynthesis</keyword>
<dbReference type="Pfam" id="PF12831">
    <property type="entry name" value="FAD_oxidored"/>
    <property type="match status" value="1"/>
</dbReference>
<evidence type="ECO:0000256" key="5">
    <source>
        <dbReference type="ARBA" id="ARBA00023209"/>
    </source>
</evidence>
<dbReference type="AlphaFoldDB" id="A0A7V4NGC2"/>